<evidence type="ECO:0000313" key="2">
    <source>
        <dbReference type="EMBL" id="AFM14014.1"/>
    </source>
</evidence>
<dbReference type="SUPFAM" id="SSF56024">
    <property type="entry name" value="Phospholipase D/nuclease"/>
    <property type="match status" value="1"/>
</dbReference>
<sequence length="219" mass="25106">MKFLTAKQISGEIDSIITEAKQQIILISPYIQISPLYIDHMHDASERRVKITFVFRDQNQKFMQEMNLGSIRGIELKYLENLHAKCYMNESTALITSMNLYDASENNREMGILLNSTDSADLYQKVRREADSIIAASQKLNTFIRSIKNFVKDVTHAFCIRCAEPIAENPEKPLCASCFSAWKKFGDPNYKEKYCHICGRDWPSSLAKPLCKECWADSA</sequence>
<dbReference type="Pfam" id="PF13091">
    <property type="entry name" value="PLDc_2"/>
    <property type="match status" value="1"/>
</dbReference>
<dbReference type="InterPro" id="IPR025202">
    <property type="entry name" value="PLD-like_dom"/>
</dbReference>
<dbReference type="OrthoDB" id="5500241at2"/>
<accession>I4B9Q7</accession>
<evidence type="ECO:0000259" key="1">
    <source>
        <dbReference type="Pfam" id="PF13091"/>
    </source>
</evidence>
<dbReference type="RefSeq" id="WP_014804510.1">
    <property type="nucleotide sequence ID" value="NC_018020.1"/>
</dbReference>
<dbReference type="AlphaFoldDB" id="I4B9Q7"/>
<dbReference type="STRING" id="869212.Turpa_3376"/>
<dbReference type="KEGG" id="tpx:Turpa_3376"/>
<gene>
    <name evidence="2" type="ordered locus">Turpa_3376</name>
</gene>
<evidence type="ECO:0000313" key="3">
    <source>
        <dbReference type="Proteomes" id="UP000006048"/>
    </source>
</evidence>
<dbReference type="PATRIC" id="fig|869212.3.peg.3424"/>
<reference evidence="2 3" key="1">
    <citation type="submission" date="2012-06" db="EMBL/GenBank/DDBJ databases">
        <title>The complete chromosome of genome of Turneriella parva DSM 21527.</title>
        <authorList>
            <consortium name="US DOE Joint Genome Institute (JGI-PGF)"/>
            <person name="Lucas S."/>
            <person name="Han J."/>
            <person name="Lapidus A."/>
            <person name="Bruce D."/>
            <person name="Goodwin L."/>
            <person name="Pitluck S."/>
            <person name="Peters L."/>
            <person name="Kyrpides N."/>
            <person name="Mavromatis K."/>
            <person name="Ivanova N."/>
            <person name="Mikhailova N."/>
            <person name="Chertkov O."/>
            <person name="Detter J.C."/>
            <person name="Tapia R."/>
            <person name="Han C."/>
            <person name="Land M."/>
            <person name="Hauser L."/>
            <person name="Markowitz V."/>
            <person name="Cheng J.-F."/>
            <person name="Hugenholtz P."/>
            <person name="Woyke T."/>
            <person name="Wu D."/>
            <person name="Gronow S."/>
            <person name="Wellnitz S."/>
            <person name="Brambilla E."/>
            <person name="Klenk H.-P."/>
            <person name="Eisen J.A."/>
        </authorList>
    </citation>
    <scope>NUCLEOTIDE SEQUENCE [LARGE SCALE GENOMIC DNA]</scope>
    <source>
        <strain evidence="3">ATCC BAA-1111 / DSM 21527 / NCTC 11395 / H</strain>
    </source>
</reference>
<dbReference type="Gene3D" id="3.30.870.10">
    <property type="entry name" value="Endonuclease Chain A"/>
    <property type="match status" value="1"/>
</dbReference>
<protein>
    <recommendedName>
        <fullName evidence="1">Phospholipase D-like domain-containing protein</fullName>
    </recommendedName>
</protein>
<proteinExistence type="predicted"/>
<organism evidence="2 3">
    <name type="scientific">Turneriella parva (strain ATCC BAA-1111 / DSM 21527 / NCTC 11395 / H)</name>
    <name type="common">Leptospira parva</name>
    <dbReference type="NCBI Taxonomy" id="869212"/>
    <lineage>
        <taxon>Bacteria</taxon>
        <taxon>Pseudomonadati</taxon>
        <taxon>Spirochaetota</taxon>
        <taxon>Spirochaetia</taxon>
        <taxon>Leptospirales</taxon>
        <taxon>Leptospiraceae</taxon>
        <taxon>Turneriella</taxon>
    </lineage>
</organism>
<dbReference type="EMBL" id="CP002959">
    <property type="protein sequence ID" value="AFM14014.1"/>
    <property type="molecule type" value="Genomic_DNA"/>
</dbReference>
<feature type="domain" description="Phospholipase D-like" evidence="1">
    <location>
        <begin position="15"/>
        <end position="125"/>
    </location>
</feature>
<name>I4B9Q7_TURPD</name>
<keyword evidence="3" id="KW-1185">Reference proteome</keyword>
<dbReference type="HOGENOM" id="CLU_084490_0_0_12"/>
<dbReference type="Proteomes" id="UP000006048">
    <property type="component" value="Chromosome"/>
</dbReference>